<dbReference type="RefSeq" id="WP_111503705.1">
    <property type="nucleotide sequence ID" value="NZ_QKYN01000089.1"/>
</dbReference>
<keyword evidence="4" id="KW-1185">Reference proteome</keyword>
<reference evidence="3 4" key="1">
    <citation type="submission" date="2018-06" db="EMBL/GenBank/DDBJ databases">
        <title>Streptacidiphilus pinicola sp. nov., isolated from pine grove soil.</title>
        <authorList>
            <person name="Roh S.G."/>
            <person name="Park S."/>
            <person name="Kim M.-K."/>
            <person name="Yun B.-R."/>
            <person name="Park J."/>
            <person name="Kim M.J."/>
            <person name="Kim Y.S."/>
            <person name="Kim S.B."/>
        </authorList>
    </citation>
    <scope>NUCLEOTIDE SEQUENCE [LARGE SCALE GENOMIC DNA]</scope>
    <source>
        <strain evidence="3 4">MMS16-CNU450</strain>
    </source>
</reference>
<feature type="domain" description="UspA" evidence="2">
    <location>
        <begin position="10"/>
        <end position="146"/>
    </location>
</feature>
<dbReference type="InterPro" id="IPR014729">
    <property type="entry name" value="Rossmann-like_a/b/a_fold"/>
</dbReference>
<proteinExistence type="inferred from homology"/>
<dbReference type="InterPro" id="IPR006016">
    <property type="entry name" value="UspA"/>
</dbReference>
<sequence>MDTVERPAPRIVVGVDTSDASKAALRWAIRQAEATGATVEAVMAWERPTGWYGWAPAGVGVYDFEGLARKSLDRAVTHALEGVPPQVRIDARTIEGHPAAVLLDQAQDAALLVVGDRGLGTFTRALLGSVCQHCVHHAACPVVVVRAPRE</sequence>
<name>A0A2X0K746_9ACTN</name>
<gene>
    <name evidence="3" type="ORF">DN069_22795</name>
</gene>
<dbReference type="CDD" id="cd23659">
    <property type="entry name" value="USP_At3g01520-like"/>
    <property type="match status" value="1"/>
</dbReference>
<organism evidence="3 4">
    <name type="scientific">Streptacidiphilus pinicola</name>
    <dbReference type="NCBI Taxonomy" id="2219663"/>
    <lineage>
        <taxon>Bacteria</taxon>
        <taxon>Bacillati</taxon>
        <taxon>Actinomycetota</taxon>
        <taxon>Actinomycetes</taxon>
        <taxon>Kitasatosporales</taxon>
        <taxon>Streptomycetaceae</taxon>
        <taxon>Streptacidiphilus</taxon>
    </lineage>
</organism>
<protein>
    <submittedName>
        <fullName evidence="3">Universal stress protein</fullName>
    </submittedName>
</protein>
<evidence type="ECO:0000259" key="2">
    <source>
        <dbReference type="Pfam" id="PF00582"/>
    </source>
</evidence>
<dbReference type="Pfam" id="PF00582">
    <property type="entry name" value="Usp"/>
    <property type="match status" value="1"/>
</dbReference>
<dbReference type="PANTHER" id="PTHR46553">
    <property type="entry name" value="ADENINE NUCLEOTIDE ALPHA HYDROLASES-LIKE SUPERFAMILY PROTEIN"/>
    <property type="match status" value="1"/>
</dbReference>
<accession>A0A2X0K746</accession>
<comment type="caution">
    <text evidence="3">The sequence shown here is derived from an EMBL/GenBank/DDBJ whole genome shotgun (WGS) entry which is preliminary data.</text>
</comment>
<dbReference type="PANTHER" id="PTHR46553:SF3">
    <property type="entry name" value="ADENINE NUCLEOTIDE ALPHA HYDROLASES-LIKE SUPERFAMILY PROTEIN"/>
    <property type="match status" value="1"/>
</dbReference>
<evidence type="ECO:0000313" key="4">
    <source>
        <dbReference type="Proteomes" id="UP000248889"/>
    </source>
</evidence>
<dbReference type="InterPro" id="IPR006015">
    <property type="entry name" value="Universal_stress_UspA"/>
</dbReference>
<evidence type="ECO:0000256" key="1">
    <source>
        <dbReference type="ARBA" id="ARBA00008791"/>
    </source>
</evidence>
<comment type="similarity">
    <text evidence="1">Belongs to the universal stress protein A family.</text>
</comment>
<dbReference type="OrthoDB" id="6174426at2"/>
<dbReference type="Gene3D" id="3.40.50.620">
    <property type="entry name" value="HUPs"/>
    <property type="match status" value="1"/>
</dbReference>
<dbReference type="PRINTS" id="PR01438">
    <property type="entry name" value="UNVRSLSTRESS"/>
</dbReference>
<dbReference type="AlphaFoldDB" id="A0A2X0K746"/>
<dbReference type="EMBL" id="QKYN01000089">
    <property type="protein sequence ID" value="RAG83349.1"/>
    <property type="molecule type" value="Genomic_DNA"/>
</dbReference>
<evidence type="ECO:0000313" key="3">
    <source>
        <dbReference type="EMBL" id="RAG83349.1"/>
    </source>
</evidence>
<dbReference type="Proteomes" id="UP000248889">
    <property type="component" value="Unassembled WGS sequence"/>
</dbReference>
<dbReference type="SUPFAM" id="SSF52402">
    <property type="entry name" value="Adenine nucleotide alpha hydrolases-like"/>
    <property type="match status" value="1"/>
</dbReference>